<sequence>MNDDARPAYDALLRAGGVMETGRLVSRYGKAAVSRMSALARIRTGPFLTFIEGTTDIARRIAGQRGGVVTCLSAAECHGIPVVGRPPRVVHLAVPHTRSRLRGGPATDGIRVHREFRPIGVDPARPWLADLPTVIGRLITCCSETQAIVALDDVLRRGLIAPGEIPVPARGPGSGRARRAVDRASPRARSIMETLARLQLEDAGIGPIEVGAEIEGVGEVDLLVEGLIVVEIDGRQHDTDPGQVALDRQRDFALRRLGYIVLRFSTRQVLARIVATVVREALGRFGGLPRPLRVPFTGRRVHAWDEEEQVARVEGPGWR</sequence>
<dbReference type="EMBL" id="JBHTEF010000001">
    <property type="protein sequence ID" value="MFC7581386.1"/>
    <property type="molecule type" value="Genomic_DNA"/>
</dbReference>
<keyword evidence="2" id="KW-0255">Endonuclease</keyword>
<dbReference type="GO" id="GO:0004519">
    <property type="term" value="F:endonuclease activity"/>
    <property type="evidence" value="ECO:0007669"/>
    <property type="project" value="UniProtKB-KW"/>
</dbReference>
<name>A0ABW2SMN7_9ACTO</name>
<evidence type="ECO:0000313" key="2">
    <source>
        <dbReference type="EMBL" id="MFC7581386.1"/>
    </source>
</evidence>
<keyword evidence="2" id="KW-0378">Hydrolase</keyword>
<gene>
    <name evidence="2" type="ORF">ACFQWG_09300</name>
</gene>
<keyword evidence="3" id="KW-1185">Reference proteome</keyword>
<evidence type="ECO:0000259" key="1">
    <source>
        <dbReference type="Pfam" id="PF04480"/>
    </source>
</evidence>
<dbReference type="InterPro" id="IPR007569">
    <property type="entry name" value="DUF559"/>
</dbReference>
<protein>
    <submittedName>
        <fullName evidence="2">Endonuclease domain-containing protein</fullName>
    </submittedName>
</protein>
<dbReference type="Pfam" id="PF04480">
    <property type="entry name" value="DUF559"/>
    <property type="match status" value="1"/>
</dbReference>
<evidence type="ECO:0000313" key="3">
    <source>
        <dbReference type="Proteomes" id="UP001596527"/>
    </source>
</evidence>
<dbReference type="Gene3D" id="3.40.960.10">
    <property type="entry name" value="VSR Endonuclease"/>
    <property type="match status" value="1"/>
</dbReference>
<keyword evidence="2" id="KW-0540">Nuclease</keyword>
<organism evidence="2 3">
    <name type="scientific">Schaalia naturae</name>
    <dbReference type="NCBI Taxonomy" id="635203"/>
    <lineage>
        <taxon>Bacteria</taxon>
        <taxon>Bacillati</taxon>
        <taxon>Actinomycetota</taxon>
        <taxon>Actinomycetes</taxon>
        <taxon>Actinomycetales</taxon>
        <taxon>Actinomycetaceae</taxon>
        <taxon>Schaalia</taxon>
    </lineage>
</organism>
<proteinExistence type="predicted"/>
<accession>A0ABW2SMN7</accession>
<reference evidence="3" key="1">
    <citation type="journal article" date="2019" name="Int. J. Syst. Evol. Microbiol.">
        <title>The Global Catalogue of Microorganisms (GCM) 10K type strain sequencing project: providing services to taxonomists for standard genome sequencing and annotation.</title>
        <authorList>
            <consortium name="The Broad Institute Genomics Platform"/>
            <consortium name="The Broad Institute Genome Sequencing Center for Infectious Disease"/>
            <person name="Wu L."/>
            <person name="Ma J."/>
        </authorList>
    </citation>
    <scope>NUCLEOTIDE SEQUENCE [LARGE SCALE GENOMIC DNA]</scope>
    <source>
        <strain evidence="3">CCUG 56698</strain>
    </source>
</reference>
<comment type="caution">
    <text evidence="2">The sequence shown here is derived from an EMBL/GenBank/DDBJ whole genome shotgun (WGS) entry which is preliminary data.</text>
</comment>
<feature type="domain" description="DUF559" evidence="1">
    <location>
        <begin position="228"/>
        <end position="275"/>
    </location>
</feature>
<dbReference type="Proteomes" id="UP001596527">
    <property type="component" value="Unassembled WGS sequence"/>
</dbReference>
<dbReference type="RefSeq" id="WP_380974659.1">
    <property type="nucleotide sequence ID" value="NZ_JBHTEF010000001.1"/>
</dbReference>